<sequence length="439" mass="46748">MAALHLCHLTPSLSPLIIKRPQNFSYFFHTLSISPTNKRFSASVMASAAKKVLVPVANGTEPLEAVVTIDILRRAGADVTVASVEKQLRVDACHGVKLVADALISDCADTAFDLISLTGGMPGAAIFKDCKTLESIAKKQAADGRPYAAICAAPAVALGSWGLLKGLKATCYPSFMEQLSSSASAVESRVQQDGKVVTSRGPGTAMEYAVALVELLYGREKAAEVSGPLVMRSNHGDEYTFAELNQVKWTFDGSSPQILVPIANGTEEMEAVIIIDLLRRAKAEVVVASLEDKLEILASRKVKLVADILLDEAIGRSYDLIVLPGGLGGAEAFAKSEKLVNLLKKQSESNKLYGAICASPALVLDPHGLLKGKKATAFPALSNKLSDPSEAENRVVVDGNLITSRGPGTTMEFSLVIIEKFFGRQKAIELAKTMVFVHP</sequence>
<gene>
    <name evidence="4" type="ORF">BUALT_Bualt18G0043600</name>
</gene>
<dbReference type="SUPFAM" id="SSF52317">
    <property type="entry name" value="Class I glutamine amidotransferase-like"/>
    <property type="match status" value="2"/>
</dbReference>
<dbReference type="FunFam" id="3.40.50.880:FF:000015">
    <property type="entry name" value="Protein DJ-1 homolog C"/>
    <property type="match status" value="2"/>
</dbReference>
<dbReference type="InterPro" id="IPR050325">
    <property type="entry name" value="Prot/Nucl_acid_deglycase"/>
</dbReference>
<dbReference type="InterPro" id="IPR002818">
    <property type="entry name" value="DJ-1/PfpI"/>
</dbReference>
<evidence type="ECO:0000259" key="3">
    <source>
        <dbReference type="Pfam" id="PF01965"/>
    </source>
</evidence>
<dbReference type="Gene3D" id="3.40.50.880">
    <property type="match status" value="2"/>
</dbReference>
<dbReference type="AlphaFoldDB" id="A0AAV6W8K9"/>
<accession>A0AAV6W8K9</accession>
<evidence type="ECO:0000256" key="1">
    <source>
        <dbReference type="ARBA" id="ARBA00008542"/>
    </source>
</evidence>
<protein>
    <recommendedName>
        <fullName evidence="3">DJ-1/PfpI domain-containing protein</fullName>
    </recommendedName>
</protein>
<name>A0AAV6W8K9_9LAMI</name>
<dbReference type="GO" id="GO:0005737">
    <property type="term" value="C:cytoplasm"/>
    <property type="evidence" value="ECO:0007669"/>
    <property type="project" value="TreeGrafter"/>
</dbReference>
<reference evidence="4" key="1">
    <citation type="submission" date="2019-10" db="EMBL/GenBank/DDBJ databases">
        <authorList>
            <person name="Zhang R."/>
            <person name="Pan Y."/>
            <person name="Wang J."/>
            <person name="Ma R."/>
            <person name="Yu S."/>
        </authorList>
    </citation>
    <scope>NUCLEOTIDE SEQUENCE</scope>
    <source>
        <strain evidence="4">LA-IB0</strain>
        <tissue evidence="4">Leaf</tissue>
    </source>
</reference>
<keyword evidence="2" id="KW-0677">Repeat</keyword>
<dbReference type="InterPro" id="IPR006287">
    <property type="entry name" value="DJ-1"/>
</dbReference>
<evidence type="ECO:0000313" key="4">
    <source>
        <dbReference type="EMBL" id="KAG8364872.1"/>
    </source>
</evidence>
<dbReference type="CDD" id="cd03135">
    <property type="entry name" value="GATase1_DJ-1"/>
    <property type="match status" value="2"/>
</dbReference>
<feature type="domain" description="DJ-1/PfpI" evidence="3">
    <location>
        <begin position="50"/>
        <end position="214"/>
    </location>
</feature>
<dbReference type="PANTHER" id="PTHR48094:SF12">
    <property type="entry name" value="PARKINSON DISEASE PROTEIN 7 HOMOLOG"/>
    <property type="match status" value="1"/>
</dbReference>
<dbReference type="GO" id="GO:1903189">
    <property type="term" value="P:glyoxal metabolic process"/>
    <property type="evidence" value="ECO:0007669"/>
    <property type="project" value="TreeGrafter"/>
</dbReference>
<organism evidence="4 5">
    <name type="scientific">Buddleja alternifolia</name>
    <dbReference type="NCBI Taxonomy" id="168488"/>
    <lineage>
        <taxon>Eukaryota</taxon>
        <taxon>Viridiplantae</taxon>
        <taxon>Streptophyta</taxon>
        <taxon>Embryophyta</taxon>
        <taxon>Tracheophyta</taxon>
        <taxon>Spermatophyta</taxon>
        <taxon>Magnoliopsida</taxon>
        <taxon>eudicotyledons</taxon>
        <taxon>Gunneridae</taxon>
        <taxon>Pentapetalae</taxon>
        <taxon>asterids</taxon>
        <taxon>lamiids</taxon>
        <taxon>Lamiales</taxon>
        <taxon>Scrophulariaceae</taxon>
        <taxon>Buddlejeae</taxon>
        <taxon>Buddleja</taxon>
    </lineage>
</organism>
<keyword evidence="5" id="KW-1185">Reference proteome</keyword>
<evidence type="ECO:0000256" key="2">
    <source>
        <dbReference type="ARBA" id="ARBA00022737"/>
    </source>
</evidence>
<dbReference type="InterPro" id="IPR029062">
    <property type="entry name" value="Class_I_gatase-like"/>
</dbReference>
<dbReference type="Proteomes" id="UP000826271">
    <property type="component" value="Unassembled WGS sequence"/>
</dbReference>
<comment type="caution">
    <text evidence="4">The sequence shown here is derived from an EMBL/GenBank/DDBJ whole genome shotgun (WGS) entry which is preliminary data.</text>
</comment>
<dbReference type="Pfam" id="PF01965">
    <property type="entry name" value="DJ-1_PfpI"/>
    <property type="match status" value="2"/>
</dbReference>
<dbReference type="EMBL" id="WHWC01000018">
    <property type="protein sequence ID" value="KAG8364872.1"/>
    <property type="molecule type" value="Genomic_DNA"/>
</dbReference>
<comment type="similarity">
    <text evidence="1">Belongs to the peptidase C56 family.</text>
</comment>
<dbReference type="PANTHER" id="PTHR48094">
    <property type="entry name" value="PROTEIN/NUCLEIC ACID DEGLYCASE DJ-1-RELATED"/>
    <property type="match status" value="1"/>
</dbReference>
<evidence type="ECO:0000313" key="5">
    <source>
        <dbReference type="Proteomes" id="UP000826271"/>
    </source>
</evidence>
<feature type="domain" description="DJ-1/PfpI" evidence="3">
    <location>
        <begin position="257"/>
        <end position="419"/>
    </location>
</feature>
<dbReference type="NCBIfam" id="TIGR01383">
    <property type="entry name" value="not_thiJ"/>
    <property type="match status" value="2"/>
</dbReference>
<proteinExistence type="inferred from homology"/>